<proteinExistence type="predicted"/>
<sequence>MAMTSVTHEALNNLDDPKFMASLSEGARQAAEQLSGILETGRINAQYTGVFEREVTQTSANSASCTFCYRVSSHQLSMNGYDSNDRIVAGFHEKSTAIQIKVDKKT</sequence>
<reference evidence="1 2" key="1">
    <citation type="submission" date="2018-09" db="EMBL/GenBank/DDBJ databases">
        <title>Phylogeny of the Shewanellaceae, and recommendation for two new genera, Pseudoshewanella and Parashewanella.</title>
        <authorList>
            <person name="Wang G."/>
        </authorList>
    </citation>
    <scope>NUCLEOTIDE SEQUENCE [LARGE SCALE GENOMIC DNA]</scope>
    <source>
        <strain evidence="1 2">C51</strain>
    </source>
</reference>
<dbReference type="AlphaFoldDB" id="A0A3L8PX62"/>
<keyword evidence="2" id="KW-1185">Reference proteome</keyword>
<dbReference type="EMBL" id="QZEI01000023">
    <property type="protein sequence ID" value="RLV59986.1"/>
    <property type="molecule type" value="Genomic_DNA"/>
</dbReference>
<evidence type="ECO:0000313" key="1">
    <source>
        <dbReference type="EMBL" id="RLV59986.1"/>
    </source>
</evidence>
<gene>
    <name evidence="1" type="ORF">D5018_09280</name>
</gene>
<organism evidence="1 2">
    <name type="scientific">Parashewanella curva</name>
    <dbReference type="NCBI Taxonomy" id="2338552"/>
    <lineage>
        <taxon>Bacteria</taxon>
        <taxon>Pseudomonadati</taxon>
        <taxon>Pseudomonadota</taxon>
        <taxon>Gammaproteobacteria</taxon>
        <taxon>Alteromonadales</taxon>
        <taxon>Shewanellaceae</taxon>
        <taxon>Parashewanella</taxon>
    </lineage>
</organism>
<name>A0A3L8PX62_9GAMM</name>
<comment type="caution">
    <text evidence="1">The sequence shown here is derived from an EMBL/GenBank/DDBJ whole genome shotgun (WGS) entry which is preliminary data.</text>
</comment>
<accession>A0A3L8PX62</accession>
<evidence type="ECO:0000313" key="2">
    <source>
        <dbReference type="Proteomes" id="UP000281474"/>
    </source>
</evidence>
<dbReference type="RefSeq" id="WP_121838730.1">
    <property type="nucleotide sequence ID" value="NZ_ML014772.1"/>
</dbReference>
<dbReference type="Proteomes" id="UP000281474">
    <property type="component" value="Unassembled WGS sequence"/>
</dbReference>
<protein>
    <submittedName>
        <fullName evidence="1">Uncharacterized protein</fullName>
    </submittedName>
</protein>